<reference evidence="1 2" key="1">
    <citation type="submission" date="2023-08" db="EMBL/GenBank/DDBJ databases">
        <authorList>
            <person name="Folkvardsen B D."/>
            <person name="Norman A."/>
        </authorList>
    </citation>
    <scope>NUCLEOTIDE SEQUENCE [LARGE SCALE GENOMIC DNA]</scope>
    <source>
        <strain evidence="1 2">Mu0050</strain>
    </source>
</reference>
<name>A0ABM9M9N0_9MYCO</name>
<evidence type="ECO:0008006" key="3">
    <source>
        <dbReference type="Google" id="ProtNLM"/>
    </source>
</evidence>
<accession>A0ABM9M9N0</accession>
<sequence length="63" mass="6390">MSNTATTRPVIRASTADIAAAAEFLSLLFDAPVLITASDEVVAAPTERHLVMIVAEPPAGGAA</sequence>
<dbReference type="Proteomes" id="UP001190466">
    <property type="component" value="Chromosome"/>
</dbReference>
<evidence type="ECO:0000313" key="2">
    <source>
        <dbReference type="Proteomes" id="UP001190466"/>
    </source>
</evidence>
<organism evidence="1 2">
    <name type="scientific">[Mycobacterium] wendilense</name>
    <dbReference type="NCBI Taxonomy" id="3064284"/>
    <lineage>
        <taxon>Bacteria</taxon>
        <taxon>Bacillati</taxon>
        <taxon>Actinomycetota</taxon>
        <taxon>Actinomycetes</taxon>
        <taxon>Mycobacteriales</taxon>
        <taxon>Mycobacteriaceae</taxon>
        <taxon>Mycolicibacter</taxon>
    </lineage>
</organism>
<evidence type="ECO:0000313" key="1">
    <source>
        <dbReference type="EMBL" id="CAJ1579830.1"/>
    </source>
</evidence>
<dbReference type="RefSeq" id="WP_063975780.1">
    <property type="nucleotide sequence ID" value="NZ_OY726395.1"/>
</dbReference>
<dbReference type="EMBL" id="OY726395">
    <property type="protein sequence ID" value="CAJ1579830.1"/>
    <property type="molecule type" value="Genomic_DNA"/>
</dbReference>
<proteinExistence type="predicted"/>
<gene>
    <name evidence="1" type="ORF">MU0050_000709</name>
</gene>
<keyword evidence="2" id="KW-1185">Reference proteome</keyword>
<protein>
    <recommendedName>
        <fullName evidence="3">GNAT family N-acetyltransferase</fullName>
    </recommendedName>
</protein>